<gene>
    <name evidence="1" type="ORF">DSO57_1010709</name>
</gene>
<dbReference type="Proteomes" id="UP001165960">
    <property type="component" value="Unassembled WGS sequence"/>
</dbReference>
<comment type="caution">
    <text evidence="1">The sequence shown here is derived from an EMBL/GenBank/DDBJ whole genome shotgun (WGS) entry which is preliminary data.</text>
</comment>
<organism evidence="1 2">
    <name type="scientific">Entomophthora muscae</name>
    <dbReference type="NCBI Taxonomy" id="34485"/>
    <lineage>
        <taxon>Eukaryota</taxon>
        <taxon>Fungi</taxon>
        <taxon>Fungi incertae sedis</taxon>
        <taxon>Zoopagomycota</taxon>
        <taxon>Entomophthoromycotina</taxon>
        <taxon>Entomophthoromycetes</taxon>
        <taxon>Entomophthorales</taxon>
        <taxon>Entomophthoraceae</taxon>
        <taxon>Entomophthora</taxon>
    </lineage>
</organism>
<keyword evidence="2" id="KW-1185">Reference proteome</keyword>
<proteinExistence type="predicted"/>
<name>A0ACC2U4Q5_9FUNG</name>
<reference evidence="1" key="1">
    <citation type="submission" date="2022-04" db="EMBL/GenBank/DDBJ databases">
        <title>Genome of the entomopathogenic fungus Entomophthora muscae.</title>
        <authorList>
            <person name="Elya C."/>
            <person name="Lovett B.R."/>
            <person name="Lee E."/>
            <person name="Macias A.M."/>
            <person name="Hajek A.E."/>
            <person name="De Bivort B.L."/>
            <person name="Kasson M.T."/>
            <person name="De Fine Licht H.H."/>
            <person name="Stajich J.E."/>
        </authorList>
    </citation>
    <scope>NUCLEOTIDE SEQUENCE</scope>
    <source>
        <strain evidence="1">Berkeley</strain>
    </source>
</reference>
<evidence type="ECO:0000313" key="2">
    <source>
        <dbReference type="Proteomes" id="UP001165960"/>
    </source>
</evidence>
<sequence>MQPDSRNSALSFEPTPESGIKTCFLTLGKSEKQKLRRDSLDYTNKVLTQKTKEFLGPERKLVIKSFLILVCILTFENPLTPGYTGLIFQAISLTLKEAYNLVCKNYVIYVKREQDEEVKVTSKWNPFAVEAKKKEPSLVESLEVKIK</sequence>
<protein>
    <submittedName>
        <fullName evidence="1">Uncharacterized protein</fullName>
    </submittedName>
</protein>
<accession>A0ACC2U4Q5</accession>
<dbReference type="EMBL" id="QTSX02001456">
    <property type="protein sequence ID" value="KAJ9081815.1"/>
    <property type="molecule type" value="Genomic_DNA"/>
</dbReference>
<evidence type="ECO:0000313" key="1">
    <source>
        <dbReference type="EMBL" id="KAJ9081815.1"/>
    </source>
</evidence>